<dbReference type="EMBL" id="AWGB01000014">
    <property type="protein sequence ID" value="ESQ92304.1"/>
    <property type="molecule type" value="Genomic_DNA"/>
</dbReference>
<dbReference type="InterPro" id="IPR011711">
    <property type="entry name" value="GntR_C"/>
</dbReference>
<dbReference type="eggNOG" id="COG2186">
    <property type="taxonomic scope" value="Bacteria"/>
</dbReference>
<dbReference type="Gene3D" id="1.10.10.10">
    <property type="entry name" value="Winged helix-like DNA-binding domain superfamily/Winged helix DNA-binding domain"/>
    <property type="match status" value="1"/>
</dbReference>
<evidence type="ECO:0000259" key="4">
    <source>
        <dbReference type="PROSITE" id="PS50949"/>
    </source>
</evidence>
<dbReference type="Proteomes" id="UP000017837">
    <property type="component" value="Unassembled WGS sequence"/>
</dbReference>
<accession>V4PY09</accession>
<dbReference type="InterPro" id="IPR036390">
    <property type="entry name" value="WH_DNA-bd_sf"/>
</dbReference>
<dbReference type="InterPro" id="IPR036388">
    <property type="entry name" value="WH-like_DNA-bd_sf"/>
</dbReference>
<evidence type="ECO:0000256" key="2">
    <source>
        <dbReference type="ARBA" id="ARBA00023125"/>
    </source>
</evidence>
<dbReference type="OrthoDB" id="9028214at2"/>
<dbReference type="SUPFAM" id="SSF46785">
    <property type="entry name" value="Winged helix' DNA-binding domain"/>
    <property type="match status" value="1"/>
</dbReference>
<dbReference type="GO" id="GO:0003700">
    <property type="term" value="F:DNA-binding transcription factor activity"/>
    <property type="evidence" value="ECO:0007669"/>
    <property type="project" value="InterPro"/>
</dbReference>
<dbReference type="SMART" id="SM00895">
    <property type="entry name" value="FCD"/>
    <property type="match status" value="1"/>
</dbReference>
<gene>
    <name evidence="5" type="ORF">ABENE_09065</name>
</gene>
<dbReference type="PRINTS" id="PR00035">
    <property type="entry name" value="HTHGNTR"/>
</dbReference>
<dbReference type="PANTHER" id="PTHR43537:SF44">
    <property type="entry name" value="GNTR FAMILY REGULATORY PROTEIN"/>
    <property type="match status" value="1"/>
</dbReference>
<dbReference type="CDD" id="cd07377">
    <property type="entry name" value="WHTH_GntR"/>
    <property type="match status" value="1"/>
</dbReference>
<keyword evidence="6" id="KW-1185">Reference proteome</keyword>
<dbReference type="PANTHER" id="PTHR43537">
    <property type="entry name" value="TRANSCRIPTIONAL REGULATOR, GNTR FAMILY"/>
    <property type="match status" value="1"/>
</dbReference>
<dbReference type="InterPro" id="IPR000524">
    <property type="entry name" value="Tscrpt_reg_HTH_GntR"/>
</dbReference>
<dbReference type="Pfam" id="PF00392">
    <property type="entry name" value="GntR"/>
    <property type="match status" value="1"/>
</dbReference>
<dbReference type="SUPFAM" id="SSF48008">
    <property type="entry name" value="GntR ligand-binding domain-like"/>
    <property type="match status" value="1"/>
</dbReference>
<evidence type="ECO:0000313" key="6">
    <source>
        <dbReference type="Proteomes" id="UP000017837"/>
    </source>
</evidence>
<proteinExistence type="predicted"/>
<comment type="caution">
    <text evidence="5">The sequence shown here is derived from an EMBL/GenBank/DDBJ whole genome shotgun (WGS) entry which is preliminary data.</text>
</comment>
<sequence length="238" mass="25786">MRSELGISLAYGLLASLGQSIVTGEFEKTGFPTEAELCTKFGASRTVMREAVKMLSAKGLISSRQRQGTRVEPVENWNLLDPDVLRWLMERPYSNKIFLEFTQMRLAIEPTAAFLAAELQDRLAIAGIREGYEAMVLHGGATAGGGDKDLALQADIDFHVAILKASGNPFFWRLKPLITNALNLSIQLTNKIAGHMADLASHEAILVAIEKGDAAAAKNASEAILLESLTFIETAKAV</sequence>
<keyword evidence="1" id="KW-0805">Transcription regulation</keyword>
<protein>
    <recommendedName>
        <fullName evidence="4">HTH gntR-type domain-containing protein</fullName>
    </recommendedName>
</protein>
<organism evidence="5 6">
    <name type="scientific">Asticcacaulis benevestitus DSM 16100 = ATCC BAA-896</name>
    <dbReference type="NCBI Taxonomy" id="1121022"/>
    <lineage>
        <taxon>Bacteria</taxon>
        <taxon>Pseudomonadati</taxon>
        <taxon>Pseudomonadota</taxon>
        <taxon>Alphaproteobacteria</taxon>
        <taxon>Caulobacterales</taxon>
        <taxon>Caulobacteraceae</taxon>
        <taxon>Asticcacaulis</taxon>
    </lineage>
</organism>
<evidence type="ECO:0000256" key="1">
    <source>
        <dbReference type="ARBA" id="ARBA00023015"/>
    </source>
</evidence>
<evidence type="ECO:0000256" key="3">
    <source>
        <dbReference type="ARBA" id="ARBA00023163"/>
    </source>
</evidence>
<dbReference type="STRING" id="1121022.GCA_000376105_02407"/>
<evidence type="ECO:0000313" key="5">
    <source>
        <dbReference type="EMBL" id="ESQ92304.1"/>
    </source>
</evidence>
<dbReference type="Pfam" id="PF07729">
    <property type="entry name" value="FCD"/>
    <property type="match status" value="1"/>
</dbReference>
<dbReference type="SMART" id="SM00345">
    <property type="entry name" value="HTH_GNTR"/>
    <property type="match status" value="1"/>
</dbReference>
<dbReference type="InterPro" id="IPR008920">
    <property type="entry name" value="TF_FadR/GntR_C"/>
</dbReference>
<keyword evidence="3" id="KW-0804">Transcription</keyword>
<feature type="domain" description="HTH gntR-type" evidence="4">
    <location>
        <begin position="7"/>
        <end position="74"/>
    </location>
</feature>
<dbReference type="RefSeq" id="WP_018082074.1">
    <property type="nucleotide sequence ID" value="NZ_AQWM01000010.1"/>
</dbReference>
<dbReference type="Gene3D" id="1.20.120.530">
    <property type="entry name" value="GntR ligand-binding domain-like"/>
    <property type="match status" value="1"/>
</dbReference>
<dbReference type="GO" id="GO:0003677">
    <property type="term" value="F:DNA binding"/>
    <property type="evidence" value="ECO:0007669"/>
    <property type="project" value="UniProtKB-KW"/>
</dbReference>
<name>V4PY09_9CAUL</name>
<dbReference type="AlphaFoldDB" id="V4PY09"/>
<keyword evidence="2" id="KW-0238">DNA-binding</keyword>
<reference evidence="5 6" key="1">
    <citation type="journal article" date="2014" name="Nature">
        <title>Sequential evolution of bacterial morphology by co-option of a developmental regulator.</title>
        <authorList>
            <person name="Jiang C."/>
            <person name="Brown P.J."/>
            <person name="Ducret A."/>
            <person name="Brun Y.V."/>
        </authorList>
    </citation>
    <scope>NUCLEOTIDE SEQUENCE [LARGE SCALE GENOMIC DNA]</scope>
    <source>
        <strain evidence="5 6">DSM 16100</strain>
    </source>
</reference>
<dbReference type="PROSITE" id="PS50949">
    <property type="entry name" value="HTH_GNTR"/>
    <property type="match status" value="1"/>
</dbReference>
<dbReference type="PATRIC" id="fig|1121022.4.peg.1825"/>